<dbReference type="AlphaFoldDB" id="A0A4Z2IX68"/>
<evidence type="ECO:0000313" key="2">
    <source>
        <dbReference type="EMBL" id="TNN82570.1"/>
    </source>
</evidence>
<comment type="caution">
    <text evidence="2">The sequence shown here is derived from an EMBL/GenBank/DDBJ whole genome shotgun (WGS) entry which is preliminary data.</text>
</comment>
<keyword evidence="3" id="KW-1185">Reference proteome</keyword>
<protein>
    <submittedName>
        <fullName evidence="2">Uncharacterized protein</fullName>
    </submittedName>
</protein>
<accession>A0A4Z2IX68</accession>
<sequence length="73" mass="7457">MGAGSSPALSTTNKKLTAGKTSSLDSVVGSVLSSTTQPLHGAQSTPSVILHKPPEAQDLDQNRGNQNEEQGQA</sequence>
<feature type="compositionally biased region" description="Low complexity" evidence="1">
    <location>
        <begin position="21"/>
        <end position="36"/>
    </location>
</feature>
<feature type="compositionally biased region" description="Low complexity" evidence="1">
    <location>
        <begin position="62"/>
        <end position="73"/>
    </location>
</feature>
<evidence type="ECO:0000256" key="1">
    <source>
        <dbReference type="SAM" id="MobiDB-lite"/>
    </source>
</evidence>
<feature type="region of interest" description="Disordered" evidence="1">
    <location>
        <begin position="1"/>
        <end position="73"/>
    </location>
</feature>
<organism evidence="2 3">
    <name type="scientific">Liparis tanakae</name>
    <name type="common">Tanaka's snailfish</name>
    <dbReference type="NCBI Taxonomy" id="230148"/>
    <lineage>
        <taxon>Eukaryota</taxon>
        <taxon>Metazoa</taxon>
        <taxon>Chordata</taxon>
        <taxon>Craniata</taxon>
        <taxon>Vertebrata</taxon>
        <taxon>Euteleostomi</taxon>
        <taxon>Actinopterygii</taxon>
        <taxon>Neopterygii</taxon>
        <taxon>Teleostei</taxon>
        <taxon>Neoteleostei</taxon>
        <taxon>Acanthomorphata</taxon>
        <taxon>Eupercaria</taxon>
        <taxon>Perciformes</taxon>
        <taxon>Cottioidei</taxon>
        <taxon>Cottales</taxon>
        <taxon>Liparidae</taxon>
        <taxon>Liparis</taxon>
    </lineage>
</organism>
<name>A0A4Z2IX68_9TELE</name>
<dbReference type="EMBL" id="SRLO01000038">
    <property type="protein sequence ID" value="TNN82570.1"/>
    <property type="molecule type" value="Genomic_DNA"/>
</dbReference>
<gene>
    <name evidence="2" type="ORF">EYF80_007088</name>
</gene>
<evidence type="ECO:0000313" key="3">
    <source>
        <dbReference type="Proteomes" id="UP000314294"/>
    </source>
</evidence>
<dbReference type="Proteomes" id="UP000314294">
    <property type="component" value="Unassembled WGS sequence"/>
</dbReference>
<reference evidence="2 3" key="1">
    <citation type="submission" date="2019-03" db="EMBL/GenBank/DDBJ databases">
        <title>First draft genome of Liparis tanakae, snailfish: a comprehensive survey of snailfish specific genes.</title>
        <authorList>
            <person name="Kim W."/>
            <person name="Song I."/>
            <person name="Jeong J.-H."/>
            <person name="Kim D."/>
            <person name="Kim S."/>
            <person name="Ryu S."/>
            <person name="Song J.Y."/>
            <person name="Lee S.K."/>
        </authorList>
    </citation>
    <scope>NUCLEOTIDE SEQUENCE [LARGE SCALE GENOMIC DNA]</scope>
    <source>
        <tissue evidence="2">Muscle</tissue>
    </source>
</reference>
<proteinExistence type="predicted"/>